<protein>
    <submittedName>
        <fullName evidence="2">Uncharacterized protein</fullName>
    </submittedName>
</protein>
<name>A0ABV1AJK4_9FIRM</name>
<evidence type="ECO:0000313" key="2">
    <source>
        <dbReference type="EMBL" id="MEQ2357838.1"/>
    </source>
</evidence>
<feature type="compositionally biased region" description="Polar residues" evidence="1">
    <location>
        <begin position="78"/>
        <end position="87"/>
    </location>
</feature>
<accession>A0ABV1AJK4</accession>
<feature type="compositionally biased region" description="Acidic residues" evidence="1">
    <location>
        <begin position="28"/>
        <end position="38"/>
    </location>
</feature>
<keyword evidence="3" id="KW-1185">Reference proteome</keyword>
<dbReference type="Proteomes" id="UP001446032">
    <property type="component" value="Unassembled WGS sequence"/>
</dbReference>
<reference evidence="2 3" key="1">
    <citation type="submission" date="2024-03" db="EMBL/GenBank/DDBJ databases">
        <title>Human intestinal bacterial collection.</title>
        <authorList>
            <person name="Pauvert C."/>
            <person name="Hitch T.C.A."/>
            <person name="Clavel T."/>
        </authorList>
    </citation>
    <scope>NUCLEOTIDE SEQUENCE [LARGE SCALE GENOMIC DNA]</scope>
    <source>
        <strain evidence="2 3">CLA-AA-H95</strain>
    </source>
</reference>
<feature type="region of interest" description="Disordered" evidence="1">
    <location>
        <begin position="20"/>
        <end position="127"/>
    </location>
</feature>
<organism evidence="2 3">
    <name type="scientific">Blautia intestinihominis</name>
    <dbReference type="NCBI Taxonomy" id="3133152"/>
    <lineage>
        <taxon>Bacteria</taxon>
        <taxon>Bacillati</taxon>
        <taxon>Bacillota</taxon>
        <taxon>Clostridia</taxon>
        <taxon>Lachnospirales</taxon>
        <taxon>Lachnospiraceae</taxon>
        <taxon>Blautia</taxon>
    </lineage>
</organism>
<evidence type="ECO:0000313" key="3">
    <source>
        <dbReference type="Proteomes" id="UP001446032"/>
    </source>
</evidence>
<proteinExistence type="predicted"/>
<gene>
    <name evidence="2" type="ORF">WMO75_05690</name>
</gene>
<evidence type="ECO:0000256" key="1">
    <source>
        <dbReference type="SAM" id="MobiDB-lite"/>
    </source>
</evidence>
<comment type="caution">
    <text evidence="2">The sequence shown here is derived from an EMBL/GenBank/DDBJ whole genome shotgun (WGS) entry which is preliminary data.</text>
</comment>
<feature type="compositionally biased region" description="Low complexity" evidence="1">
    <location>
        <begin position="43"/>
        <end position="60"/>
    </location>
</feature>
<feature type="compositionally biased region" description="Low complexity" evidence="1">
    <location>
        <begin position="105"/>
        <end position="119"/>
    </location>
</feature>
<dbReference type="EMBL" id="JBBMEI010000012">
    <property type="protein sequence ID" value="MEQ2357838.1"/>
    <property type="molecule type" value="Genomic_DNA"/>
</dbReference>
<dbReference type="RefSeq" id="WP_349077733.1">
    <property type="nucleotide sequence ID" value="NZ_JBBMEI010000012.1"/>
</dbReference>
<sequence>MIFLLLAVKVVQAIELGGFDVDMGTGSFEDDSSWDQEETTGGTTSSDNDNYDSNNNWSNTEDSWNTGDDSSGAGAGSYTTENTNTAQPEIDWNDFFSADSYEDGTSNNNTVSQNNSSETARAADHQNSNDTLYNIENTEQQIADISPTPIPSPTPTMTPIPSISPTPTPVSEIQKNILTVPQKEEELTEEECRQKMQLIYCRKEIRNAAEAEIIPDRSRVIAVVSIRINGKEADWHWRSSRILLKLNPQEMQTEIETAIVCRKELSWTEAKKNAILTYNIF</sequence>